<feature type="non-terminal residue" evidence="1">
    <location>
        <position position="1"/>
    </location>
</feature>
<dbReference type="AlphaFoldDB" id="A0A0G1Y025"/>
<dbReference type="PANTHER" id="PTHR28055">
    <property type="entry name" value="ALTERED INHERITANCE OF MITOCHONDRIA PROTEIN 41, MITOCHONDRIAL"/>
    <property type="match status" value="1"/>
</dbReference>
<dbReference type="Pfam" id="PF09424">
    <property type="entry name" value="YqeY"/>
    <property type="match status" value="1"/>
</dbReference>
<evidence type="ECO:0000313" key="1">
    <source>
        <dbReference type="EMBL" id="KKW36788.1"/>
    </source>
</evidence>
<dbReference type="SUPFAM" id="SSF89095">
    <property type="entry name" value="GatB/YqeY motif"/>
    <property type="match status" value="1"/>
</dbReference>
<evidence type="ECO:0008006" key="3">
    <source>
        <dbReference type="Google" id="ProtNLM"/>
    </source>
</evidence>
<name>A0A0G1Y025_9BACT</name>
<dbReference type="EMBL" id="LCRM01000013">
    <property type="protein sequence ID" value="KKW36788.1"/>
    <property type="molecule type" value="Genomic_DNA"/>
</dbReference>
<dbReference type="Gene3D" id="1.10.10.410">
    <property type="match status" value="1"/>
</dbReference>
<evidence type="ECO:0000313" key="2">
    <source>
        <dbReference type="Proteomes" id="UP000034290"/>
    </source>
</evidence>
<dbReference type="InterPro" id="IPR023168">
    <property type="entry name" value="GatB_Yqey_C_2"/>
</dbReference>
<comment type="caution">
    <text evidence="1">The sequence shown here is derived from an EMBL/GenBank/DDBJ whole genome shotgun (WGS) entry which is preliminary data.</text>
</comment>
<accession>A0A0G1Y025</accession>
<dbReference type="InterPro" id="IPR019004">
    <property type="entry name" value="YqeY/Aim41"/>
</dbReference>
<proteinExistence type="predicted"/>
<organism evidence="1 2">
    <name type="scientific">Candidatus Giovannonibacteria bacterium GW2011_GWA2_53_7</name>
    <dbReference type="NCBI Taxonomy" id="1618650"/>
    <lineage>
        <taxon>Bacteria</taxon>
        <taxon>Candidatus Giovannoniibacteriota</taxon>
    </lineage>
</organism>
<dbReference type="GO" id="GO:0016884">
    <property type="term" value="F:carbon-nitrogen ligase activity, with glutamine as amido-N-donor"/>
    <property type="evidence" value="ECO:0007669"/>
    <property type="project" value="InterPro"/>
</dbReference>
<sequence>FNLSMSLSLQISNDVKDAMRAKEEQVLSTLRMLQASLKNKKIELGKDLEEQDVISVVKKEVKALEDSIVSFVSGAREDLAEKTRTEVETLKKYLPEEMSDEHLETIVQDALLEIGEVTKAEMGRVMGFVMGKVAGAVDGRRVKAMVEKLLG</sequence>
<dbReference type="Gene3D" id="1.10.1510.10">
    <property type="entry name" value="Uncharacterised protein YqeY/AIM41 PF09424, N-terminal domain"/>
    <property type="match status" value="1"/>
</dbReference>
<dbReference type="PANTHER" id="PTHR28055:SF1">
    <property type="entry name" value="ALTERED INHERITANCE OF MITOCHONDRIA PROTEIN 41, MITOCHONDRIAL"/>
    <property type="match status" value="1"/>
</dbReference>
<gene>
    <name evidence="1" type="ORF">UY81_C0013G0001</name>
</gene>
<dbReference type="InterPro" id="IPR003789">
    <property type="entry name" value="Asn/Gln_tRNA_amidoTrase-B-like"/>
</dbReference>
<dbReference type="InterPro" id="IPR042184">
    <property type="entry name" value="YqeY/Aim41_N"/>
</dbReference>
<protein>
    <recommendedName>
        <fullName evidence="3">GatB/YqeY domain-containing protein</fullName>
    </recommendedName>
</protein>
<reference evidence="1 2" key="1">
    <citation type="journal article" date="2015" name="Nature">
        <title>rRNA introns, odd ribosomes, and small enigmatic genomes across a large radiation of phyla.</title>
        <authorList>
            <person name="Brown C.T."/>
            <person name="Hug L.A."/>
            <person name="Thomas B.C."/>
            <person name="Sharon I."/>
            <person name="Castelle C.J."/>
            <person name="Singh A."/>
            <person name="Wilkins M.J."/>
            <person name="Williams K.H."/>
            <person name="Banfield J.F."/>
        </authorList>
    </citation>
    <scope>NUCLEOTIDE SEQUENCE [LARGE SCALE GENOMIC DNA]</scope>
</reference>
<dbReference type="Proteomes" id="UP000034290">
    <property type="component" value="Unassembled WGS sequence"/>
</dbReference>